<keyword evidence="4" id="KW-1185">Reference proteome</keyword>
<protein>
    <submittedName>
        <fullName evidence="3">Uncharacterized protein DUF4136</fullName>
    </submittedName>
</protein>
<dbReference type="RefSeq" id="WP_245968508.1">
    <property type="nucleotide sequence ID" value="NZ_QXDC01000003.1"/>
</dbReference>
<gene>
    <name evidence="3" type="ORF">DFR49_2878</name>
</gene>
<reference evidence="3 4" key="1">
    <citation type="submission" date="2018-08" db="EMBL/GenBank/DDBJ databases">
        <title>Genomic Encyclopedia of Type Strains, Phase IV (KMG-IV): sequencing the most valuable type-strain genomes for metagenomic binning, comparative biology and taxonomic classification.</title>
        <authorList>
            <person name="Goeker M."/>
        </authorList>
    </citation>
    <scope>NUCLEOTIDE SEQUENCE [LARGE SCALE GENOMIC DNA]</scope>
    <source>
        <strain evidence="3 4">DSM 25527</strain>
    </source>
</reference>
<feature type="chain" id="PRO_5017487210" evidence="1">
    <location>
        <begin position="21"/>
        <end position="200"/>
    </location>
</feature>
<dbReference type="EMBL" id="QXDC01000003">
    <property type="protein sequence ID" value="RIA44630.1"/>
    <property type="molecule type" value="Genomic_DNA"/>
</dbReference>
<dbReference type="PROSITE" id="PS51257">
    <property type="entry name" value="PROKAR_LIPOPROTEIN"/>
    <property type="match status" value="1"/>
</dbReference>
<evidence type="ECO:0000259" key="2">
    <source>
        <dbReference type="Pfam" id="PF13590"/>
    </source>
</evidence>
<evidence type="ECO:0000313" key="3">
    <source>
        <dbReference type="EMBL" id="RIA44630.1"/>
    </source>
</evidence>
<keyword evidence="1" id="KW-0732">Signal</keyword>
<dbReference type="InterPro" id="IPR025411">
    <property type="entry name" value="DUF4136"/>
</dbReference>
<evidence type="ECO:0000313" key="4">
    <source>
        <dbReference type="Proteomes" id="UP000266568"/>
    </source>
</evidence>
<sequence>MHKSGTIMAIALAGMLSACASGPAPVDVTRFHLGRADAPLERGTIVVEPFAPAGPASLEYKTYAAAVQTELMRNGYTVPPPGGEAAYVAIVNFMRASRGVIERKSPFSIGLGGASFGRNVGVGGGLSVPIGKRRTRELIVSELSVQIKRRADDTVIWEGRAQRESTSDAPDATASAAAARMAQALFKDFPGLSGVTIEVK</sequence>
<dbReference type="Pfam" id="PF13590">
    <property type="entry name" value="DUF4136"/>
    <property type="match status" value="1"/>
</dbReference>
<name>A0A397P506_9SPHN</name>
<feature type="signal peptide" evidence="1">
    <location>
        <begin position="1"/>
        <end position="20"/>
    </location>
</feature>
<dbReference type="Proteomes" id="UP000266568">
    <property type="component" value="Unassembled WGS sequence"/>
</dbReference>
<organism evidence="3 4">
    <name type="scientific">Hephaestia caeni</name>
    <dbReference type="NCBI Taxonomy" id="645617"/>
    <lineage>
        <taxon>Bacteria</taxon>
        <taxon>Pseudomonadati</taxon>
        <taxon>Pseudomonadota</taxon>
        <taxon>Alphaproteobacteria</taxon>
        <taxon>Sphingomonadales</taxon>
        <taxon>Sphingomonadaceae</taxon>
        <taxon>Hephaestia</taxon>
    </lineage>
</organism>
<comment type="caution">
    <text evidence="3">The sequence shown here is derived from an EMBL/GenBank/DDBJ whole genome shotgun (WGS) entry which is preliminary data.</text>
</comment>
<proteinExistence type="predicted"/>
<feature type="domain" description="DUF4136" evidence="2">
    <location>
        <begin position="52"/>
        <end position="191"/>
    </location>
</feature>
<dbReference type="AlphaFoldDB" id="A0A397P506"/>
<evidence type="ECO:0000256" key="1">
    <source>
        <dbReference type="SAM" id="SignalP"/>
    </source>
</evidence>
<accession>A0A397P506</accession>